<evidence type="ECO:0000313" key="1">
    <source>
        <dbReference type="EMBL" id="TLD72198.1"/>
    </source>
</evidence>
<dbReference type="EMBL" id="VAUV01000002">
    <property type="protein sequence ID" value="TLD72198.1"/>
    <property type="molecule type" value="Genomic_DNA"/>
</dbReference>
<accession>A0A5R8KIQ1</accession>
<gene>
    <name evidence="1" type="ORF">FEM03_02250</name>
</gene>
<dbReference type="SUPFAM" id="SSF51126">
    <property type="entry name" value="Pectin lyase-like"/>
    <property type="match status" value="1"/>
</dbReference>
<proteinExistence type="predicted"/>
<name>A0A5R8KIQ1_9BACT</name>
<organism evidence="1 2">
    <name type="scientific">Phragmitibacter flavus</name>
    <dbReference type="NCBI Taxonomy" id="2576071"/>
    <lineage>
        <taxon>Bacteria</taxon>
        <taxon>Pseudomonadati</taxon>
        <taxon>Verrucomicrobiota</taxon>
        <taxon>Verrucomicrobiia</taxon>
        <taxon>Verrucomicrobiales</taxon>
        <taxon>Verrucomicrobiaceae</taxon>
        <taxon>Phragmitibacter</taxon>
    </lineage>
</organism>
<sequence length="448" mass="49824">MNDGIIQHEGLRRLAWLTVLVIFSAFGRLVASVPPAAQALLDERSAAIGRVHEEFDKQKADLFDKYAAALEREVANYRQGGDLQNLLAVTKEQESAREQRETTDADAPVLAPYRKTLGETLSKYELTVESTVKGIDANTVTSLSALRTQLTQAGNVEAAVAVDEQIKAIEGAVEGGKPEASSLLVVDGKVPDASLFKSEDPWVGNFTLEPKRYLLRERMVLGRQGKKEEPQRSYPGKVLSPKGCRFEKGEIFIDEGFLKAEGTHFKDMALRVDLGGEFEARDSLFEETSVGKGGAWFVDYFSSKWVFDNCVFTGSFVREWKVGNVGVKVNNCTFYGVEFSGIGYREDAGDEVKRPWMQITNCLFVNCKIPESFLLATRDCMFVDCEFLETDGEMKIKTPIKTRIFVNHRKSLPTTGPMRTVEVVELPQGRANVGAFLKHTRTGKSLSF</sequence>
<protein>
    <recommendedName>
        <fullName evidence="3">Right-handed parallel beta-helix repeat-containing protein</fullName>
    </recommendedName>
</protein>
<reference evidence="1 2" key="1">
    <citation type="submission" date="2019-05" db="EMBL/GenBank/DDBJ databases">
        <title>Verrucobacter flavum gen. nov., sp. nov. a new member of the family Verrucomicrobiaceae.</title>
        <authorList>
            <person name="Szuroczki S."/>
            <person name="Abbaszade G."/>
            <person name="Szabo A."/>
            <person name="Felfoldi T."/>
            <person name="Schumann P."/>
            <person name="Boka K."/>
            <person name="Keki Z."/>
            <person name="Toumi M."/>
            <person name="Toth E."/>
        </authorList>
    </citation>
    <scope>NUCLEOTIDE SEQUENCE [LARGE SCALE GENOMIC DNA]</scope>
    <source>
        <strain evidence="1 2">MG-N-17</strain>
    </source>
</reference>
<keyword evidence="2" id="KW-1185">Reference proteome</keyword>
<dbReference type="Proteomes" id="UP000306196">
    <property type="component" value="Unassembled WGS sequence"/>
</dbReference>
<dbReference type="RefSeq" id="WP_138084553.1">
    <property type="nucleotide sequence ID" value="NZ_VAUV01000002.1"/>
</dbReference>
<dbReference type="InterPro" id="IPR011050">
    <property type="entry name" value="Pectin_lyase_fold/virulence"/>
</dbReference>
<dbReference type="AlphaFoldDB" id="A0A5R8KIQ1"/>
<comment type="caution">
    <text evidence="1">The sequence shown here is derived from an EMBL/GenBank/DDBJ whole genome shotgun (WGS) entry which is preliminary data.</text>
</comment>
<evidence type="ECO:0000313" key="2">
    <source>
        <dbReference type="Proteomes" id="UP000306196"/>
    </source>
</evidence>
<evidence type="ECO:0008006" key="3">
    <source>
        <dbReference type="Google" id="ProtNLM"/>
    </source>
</evidence>
<dbReference type="OrthoDB" id="196489at2"/>